<dbReference type="InterPro" id="IPR052342">
    <property type="entry name" value="MCH/BMMD"/>
</dbReference>
<comment type="caution">
    <text evidence="3">The sequence shown here is derived from an EMBL/GenBank/DDBJ whole genome shotgun (WGS) entry which is preliminary data.</text>
</comment>
<evidence type="ECO:0000313" key="3">
    <source>
        <dbReference type="EMBL" id="RUL88453.1"/>
    </source>
</evidence>
<feature type="region of interest" description="Disordered" evidence="1">
    <location>
        <begin position="1"/>
        <end position="32"/>
    </location>
</feature>
<evidence type="ECO:0000259" key="2">
    <source>
        <dbReference type="Pfam" id="PF01575"/>
    </source>
</evidence>
<accession>A0A432MLZ6</accession>
<dbReference type="EMBL" id="RYZH01000010">
    <property type="protein sequence ID" value="RUL88453.1"/>
    <property type="molecule type" value="Genomic_DNA"/>
</dbReference>
<dbReference type="AlphaFoldDB" id="A0A432MLZ6"/>
<dbReference type="Proteomes" id="UP000280296">
    <property type="component" value="Unassembled WGS sequence"/>
</dbReference>
<evidence type="ECO:0000256" key="1">
    <source>
        <dbReference type="SAM" id="MobiDB-lite"/>
    </source>
</evidence>
<proteinExistence type="predicted"/>
<organism evidence="3 4">
    <name type="scientific">Tautonia sociabilis</name>
    <dbReference type="NCBI Taxonomy" id="2080755"/>
    <lineage>
        <taxon>Bacteria</taxon>
        <taxon>Pseudomonadati</taxon>
        <taxon>Planctomycetota</taxon>
        <taxon>Planctomycetia</taxon>
        <taxon>Isosphaerales</taxon>
        <taxon>Isosphaeraceae</taxon>
        <taxon>Tautonia</taxon>
    </lineage>
</organism>
<feature type="compositionally biased region" description="Polar residues" evidence="1">
    <location>
        <begin position="1"/>
        <end position="18"/>
    </location>
</feature>
<gene>
    <name evidence="3" type="ORF">TsocGM_06990</name>
</gene>
<feature type="region of interest" description="Disordered" evidence="1">
    <location>
        <begin position="52"/>
        <end position="92"/>
    </location>
</feature>
<protein>
    <recommendedName>
        <fullName evidence="2">MaoC-like domain-containing protein</fullName>
    </recommendedName>
</protein>
<name>A0A432MLZ6_9BACT</name>
<dbReference type="OrthoDB" id="9801625at2"/>
<dbReference type="SUPFAM" id="SSF54637">
    <property type="entry name" value="Thioesterase/thiol ester dehydrase-isomerase"/>
    <property type="match status" value="1"/>
</dbReference>
<sequence>MSTFIAKSSLHRSPSLSNVRKGGPRSGTLIFQPTCQTRPETPAIVGVASRRRQALDPDHGARYGPARVGSAAPRRRLFGRSPTDSSRYREATPVSVHPPQVLRFQDLAIDEAWESPSRTVTQAEITLFAGLSGDYNPVHVDHEAARSGPFGQPIAHGLLGLAIASGLGTGAPRVDTMAFLEIVSWAFHKPILIGDTIRVVTRVEALEPKARGRRGVVTWHRQVLNQRGEVVQEGRTRTMVRGRAEGPAVSDVEEASAG</sequence>
<dbReference type="PANTHER" id="PTHR43664:SF1">
    <property type="entry name" value="BETA-METHYLMALYL-COA DEHYDRATASE"/>
    <property type="match status" value="1"/>
</dbReference>
<dbReference type="Pfam" id="PF01575">
    <property type="entry name" value="MaoC_dehydratas"/>
    <property type="match status" value="1"/>
</dbReference>
<reference evidence="3 4" key="2">
    <citation type="submission" date="2019-01" db="EMBL/GenBank/DDBJ databases">
        <title>Tautonia sociabilis, a novel thermotolerant planctomycete of Isosphaeraceae family, isolated from a 4000 m deep subterranean habitat.</title>
        <authorList>
            <person name="Kovaleva O.L."/>
            <person name="Elcheninov A.G."/>
            <person name="Van Heerden E."/>
            <person name="Toshchakov S.V."/>
            <person name="Novikov A."/>
            <person name="Bonch-Osmolovskaya E.A."/>
            <person name="Kublanov I.V."/>
        </authorList>
    </citation>
    <scope>NUCLEOTIDE SEQUENCE [LARGE SCALE GENOMIC DNA]</scope>
    <source>
        <strain evidence="3 4">GM2012</strain>
    </source>
</reference>
<dbReference type="PANTHER" id="PTHR43664">
    <property type="entry name" value="MONOAMINE OXIDASE-RELATED"/>
    <property type="match status" value="1"/>
</dbReference>
<evidence type="ECO:0000313" key="4">
    <source>
        <dbReference type="Proteomes" id="UP000280296"/>
    </source>
</evidence>
<feature type="domain" description="MaoC-like" evidence="2">
    <location>
        <begin position="109"/>
        <end position="212"/>
    </location>
</feature>
<reference evidence="3 4" key="1">
    <citation type="submission" date="2018-12" db="EMBL/GenBank/DDBJ databases">
        <authorList>
            <person name="Toschakov S.V."/>
        </authorList>
    </citation>
    <scope>NUCLEOTIDE SEQUENCE [LARGE SCALE GENOMIC DNA]</scope>
    <source>
        <strain evidence="3 4">GM2012</strain>
    </source>
</reference>
<keyword evidence="4" id="KW-1185">Reference proteome</keyword>
<dbReference type="InterPro" id="IPR002539">
    <property type="entry name" value="MaoC-like_dom"/>
</dbReference>
<dbReference type="Gene3D" id="3.10.129.10">
    <property type="entry name" value="Hotdog Thioesterase"/>
    <property type="match status" value="1"/>
</dbReference>
<dbReference type="InterPro" id="IPR029069">
    <property type="entry name" value="HotDog_dom_sf"/>
</dbReference>